<sequence>MTNTKLDSPSAYMKMFGLLAKSNASFHKKQNNPADYKQLNELIKQAEPIHLNCFEAHLFSLLALD</sequence>
<dbReference type="EMBL" id="BMIK01000007">
    <property type="protein sequence ID" value="GGC30338.1"/>
    <property type="molecule type" value="Genomic_DNA"/>
</dbReference>
<name>A0ABQ1LV92_9SPHI</name>
<organism evidence="1 2">
    <name type="scientific">Parapedobacter defluvii</name>
    <dbReference type="NCBI Taxonomy" id="2045106"/>
    <lineage>
        <taxon>Bacteria</taxon>
        <taxon>Pseudomonadati</taxon>
        <taxon>Bacteroidota</taxon>
        <taxon>Sphingobacteriia</taxon>
        <taxon>Sphingobacteriales</taxon>
        <taxon>Sphingobacteriaceae</taxon>
        <taxon>Parapedobacter</taxon>
    </lineage>
</organism>
<comment type="caution">
    <text evidence="1">The sequence shown here is derived from an EMBL/GenBank/DDBJ whole genome shotgun (WGS) entry which is preliminary data.</text>
</comment>
<protein>
    <submittedName>
        <fullName evidence="1">Uncharacterized protein</fullName>
    </submittedName>
</protein>
<dbReference type="Proteomes" id="UP000597338">
    <property type="component" value="Unassembled WGS sequence"/>
</dbReference>
<dbReference type="RefSeq" id="WP_188750764.1">
    <property type="nucleotide sequence ID" value="NZ_BMIK01000007.1"/>
</dbReference>
<gene>
    <name evidence="1" type="ORF">GCM10011386_22930</name>
</gene>
<keyword evidence="2" id="KW-1185">Reference proteome</keyword>
<evidence type="ECO:0000313" key="1">
    <source>
        <dbReference type="EMBL" id="GGC30338.1"/>
    </source>
</evidence>
<accession>A0ABQ1LV92</accession>
<evidence type="ECO:0000313" key="2">
    <source>
        <dbReference type="Proteomes" id="UP000597338"/>
    </source>
</evidence>
<reference evidence="2" key="1">
    <citation type="journal article" date="2019" name="Int. J. Syst. Evol. Microbiol.">
        <title>The Global Catalogue of Microorganisms (GCM) 10K type strain sequencing project: providing services to taxonomists for standard genome sequencing and annotation.</title>
        <authorList>
            <consortium name="The Broad Institute Genomics Platform"/>
            <consortium name="The Broad Institute Genome Sequencing Center for Infectious Disease"/>
            <person name="Wu L."/>
            <person name="Ma J."/>
        </authorList>
    </citation>
    <scope>NUCLEOTIDE SEQUENCE [LARGE SCALE GENOMIC DNA]</scope>
    <source>
        <strain evidence="2">CGMCC 1.15342</strain>
    </source>
</reference>
<proteinExistence type="predicted"/>